<reference evidence="1 2" key="1">
    <citation type="journal article" date="2019" name="Genome Biol. Evol.">
        <title>Insights into the evolution of the New World diploid cottons (Gossypium, subgenus Houzingenia) based on genome sequencing.</title>
        <authorList>
            <person name="Grover C.E."/>
            <person name="Arick M.A. 2nd"/>
            <person name="Thrash A."/>
            <person name="Conover J.L."/>
            <person name="Sanders W.S."/>
            <person name="Peterson D.G."/>
            <person name="Frelichowski J.E."/>
            <person name="Scheffler J.A."/>
            <person name="Scheffler B.E."/>
            <person name="Wendel J.F."/>
        </authorList>
    </citation>
    <scope>NUCLEOTIDE SEQUENCE [LARGE SCALE GENOMIC DNA]</scope>
    <source>
        <strain evidence="1">27</strain>
        <tissue evidence="1">Leaf</tissue>
    </source>
</reference>
<gene>
    <name evidence="1" type="ORF">Godav_007331</name>
</gene>
<accession>A0A7J8S871</accession>
<evidence type="ECO:0000313" key="1">
    <source>
        <dbReference type="EMBL" id="MBA0621732.1"/>
    </source>
</evidence>
<evidence type="ECO:0000313" key="2">
    <source>
        <dbReference type="Proteomes" id="UP000593561"/>
    </source>
</evidence>
<dbReference type="EMBL" id="JABFAC010000008">
    <property type="protein sequence ID" value="MBA0621732.1"/>
    <property type="molecule type" value="Genomic_DNA"/>
</dbReference>
<comment type="caution">
    <text evidence="1">The sequence shown here is derived from an EMBL/GenBank/DDBJ whole genome shotgun (WGS) entry which is preliminary data.</text>
</comment>
<organism evidence="1 2">
    <name type="scientific">Gossypium davidsonii</name>
    <name type="common">Davidson's cotton</name>
    <name type="synonym">Gossypium klotzschianum subsp. davidsonii</name>
    <dbReference type="NCBI Taxonomy" id="34287"/>
    <lineage>
        <taxon>Eukaryota</taxon>
        <taxon>Viridiplantae</taxon>
        <taxon>Streptophyta</taxon>
        <taxon>Embryophyta</taxon>
        <taxon>Tracheophyta</taxon>
        <taxon>Spermatophyta</taxon>
        <taxon>Magnoliopsida</taxon>
        <taxon>eudicotyledons</taxon>
        <taxon>Gunneridae</taxon>
        <taxon>Pentapetalae</taxon>
        <taxon>rosids</taxon>
        <taxon>malvids</taxon>
        <taxon>Malvales</taxon>
        <taxon>Malvaceae</taxon>
        <taxon>Malvoideae</taxon>
        <taxon>Gossypium</taxon>
    </lineage>
</organism>
<dbReference type="Proteomes" id="UP000593561">
    <property type="component" value="Unassembled WGS sequence"/>
</dbReference>
<proteinExistence type="predicted"/>
<dbReference type="AlphaFoldDB" id="A0A7J8S871"/>
<name>A0A7J8S871_GOSDV</name>
<keyword evidence="2" id="KW-1185">Reference proteome</keyword>
<sequence>MQLLKKIVKIEIEDFPYHIIEEIKNTWENWSSPRLLLNSLHLNEREDQKI</sequence>
<protein>
    <submittedName>
        <fullName evidence="1">Uncharacterized protein</fullName>
    </submittedName>
</protein>